<evidence type="ECO:0000313" key="1">
    <source>
        <dbReference type="EMBL" id="MBM6831004.1"/>
    </source>
</evidence>
<evidence type="ECO:0000313" key="2">
    <source>
        <dbReference type="Proteomes" id="UP000775500"/>
    </source>
</evidence>
<sequence>MKKDRMKTILMNVIDKTFENNDPGEAVLKLFDLGFTLLELSDDFNIPDEILDKGLELYDKNFFRK</sequence>
<comment type="caution">
    <text evidence="1">The sequence shown here is derived from an EMBL/GenBank/DDBJ whole genome shotgun (WGS) entry which is preliminary data.</text>
</comment>
<name>A0ABS2FML7_9FIRM</name>
<keyword evidence="2" id="KW-1185">Reference proteome</keyword>
<reference evidence="1 2" key="1">
    <citation type="journal article" date="2021" name="Sci. Rep.">
        <title>The distribution of antibiotic resistance genes in chicken gut microbiota commensals.</title>
        <authorList>
            <person name="Juricova H."/>
            <person name="Matiasovicova J."/>
            <person name="Kubasova T."/>
            <person name="Cejkova D."/>
            <person name="Rychlik I."/>
        </authorList>
    </citation>
    <scope>NUCLEOTIDE SEQUENCE [LARGE SCALE GENOMIC DNA]</scope>
    <source>
        <strain evidence="1 2">An423</strain>
    </source>
</reference>
<protein>
    <submittedName>
        <fullName evidence="1">Uncharacterized protein</fullName>
    </submittedName>
</protein>
<dbReference type="EMBL" id="JACJLU010000002">
    <property type="protein sequence ID" value="MBM6831004.1"/>
    <property type="molecule type" value="Genomic_DNA"/>
</dbReference>
<organism evidence="1 2">
    <name type="scientific">Faecalicoccus acidiformans</name>
    <dbReference type="NCBI Taxonomy" id="915173"/>
    <lineage>
        <taxon>Bacteria</taxon>
        <taxon>Bacillati</taxon>
        <taxon>Bacillota</taxon>
        <taxon>Erysipelotrichia</taxon>
        <taxon>Erysipelotrichales</taxon>
        <taxon>Erysipelotrichaceae</taxon>
        <taxon>Faecalicoccus</taxon>
    </lineage>
</organism>
<accession>A0ABS2FML7</accession>
<dbReference type="Proteomes" id="UP000775500">
    <property type="component" value="Unassembled WGS sequence"/>
</dbReference>
<dbReference type="RefSeq" id="WP_204684971.1">
    <property type="nucleotide sequence ID" value="NZ_JACJLU010000002.1"/>
</dbReference>
<proteinExistence type="predicted"/>
<gene>
    <name evidence="1" type="ORF">H5982_02630</name>
</gene>